<dbReference type="RefSeq" id="WP_078486613.1">
    <property type="nucleotide sequence ID" value="NZ_MPRJ01000027.1"/>
</dbReference>
<dbReference type="InterPro" id="IPR001173">
    <property type="entry name" value="Glyco_trans_2-like"/>
</dbReference>
<dbReference type="CDD" id="cd04179">
    <property type="entry name" value="DPM_DPG-synthase_like"/>
    <property type="match status" value="1"/>
</dbReference>
<protein>
    <submittedName>
        <fullName evidence="9">Glycosyltransferase</fullName>
    </submittedName>
</protein>
<dbReference type="GO" id="GO:0005886">
    <property type="term" value="C:plasma membrane"/>
    <property type="evidence" value="ECO:0007669"/>
    <property type="project" value="TreeGrafter"/>
</dbReference>
<keyword evidence="7" id="KW-0472">Membrane</keyword>
<keyword evidence="3 9" id="KW-0808">Transferase</keyword>
<evidence type="ECO:0000313" key="9">
    <source>
        <dbReference type="EMBL" id="OOZ36747.1"/>
    </source>
</evidence>
<evidence type="ECO:0000259" key="8">
    <source>
        <dbReference type="Pfam" id="PF00535"/>
    </source>
</evidence>
<evidence type="ECO:0000256" key="3">
    <source>
        <dbReference type="ARBA" id="ARBA00022679"/>
    </source>
</evidence>
<sequence length="236" mass="26579">MNESRVLIIIPCYNEQESISVLLEEILRCQQGYKTIVIDDGSQDSTYRKAKQLAPTVKLLRNLGIGGAVQTGIKYAYRNGFDFCVQIDGDGQHLPCELSKLLQAYREKPRSIIIGSRYLHNDTFHSTWARRFGGRAIAETLSLLFPKCLVTDPTSGMRLMDRKAIGFFAKHYPHDFPEPISLAWALREGLSVGEAPVQMNARMHGNSSIIGLKPIIYMLRVLGYIILTRLIPTKLP</sequence>
<evidence type="ECO:0000256" key="6">
    <source>
        <dbReference type="ARBA" id="ARBA00022989"/>
    </source>
</evidence>
<reference evidence="9 10" key="1">
    <citation type="submission" date="2016-11" db="EMBL/GenBank/DDBJ databases">
        <title>Mixed transmission modes and dynamic genome evolution in an obligate animal-bacterial symbiosis.</title>
        <authorList>
            <person name="Russell S.L."/>
            <person name="Corbett-Detig R.B."/>
            <person name="Cavanaugh C.M."/>
        </authorList>
    </citation>
    <scope>NUCLEOTIDE SEQUENCE [LARGE SCALE GENOMIC DNA]</scope>
    <source>
        <strain evidence="9">Se-Cadez</strain>
    </source>
</reference>
<feature type="domain" description="Glycosyltransferase 2-like" evidence="8">
    <location>
        <begin position="8"/>
        <end position="165"/>
    </location>
</feature>
<keyword evidence="6" id="KW-1133">Transmembrane helix</keyword>
<name>A0A1T2KV70_9GAMM</name>
<evidence type="ECO:0000256" key="2">
    <source>
        <dbReference type="ARBA" id="ARBA00022676"/>
    </source>
</evidence>
<proteinExistence type="predicted"/>
<keyword evidence="5" id="KW-0448">Lipopolysaccharide biosynthesis</keyword>
<dbReference type="PANTHER" id="PTHR48090">
    <property type="entry name" value="UNDECAPRENYL-PHOSPHATE 4-DEOXY-4-FORMAMIDO-L-ARABINOSE TRANSFERASE-RELATED"/>
    <property type="match status" value="1"/>
</dbReference>
<dbReference type="Pfam" id="PF00535">
    <property type="entry name" value="Glycos_transf_2"/>
    <property type="match status" value="1"/>
</dbReference>
<evidence type="ECO:0000256" key="7">
    <source>
        <dbReference type="ARBA" id="ARBA00023136"/>
    </source>
</evidence>
<dbReference type="PANTHER" id="PTHR48090:SF3">
    <property type="entry name" value="UNDECAPRENYL-PHOSPHATE 4-DEOXY-4-FORMAMIDO-L-ARABINOSE TRANSFERASE"/>
    <property type="match status" value="1"/>
</dbReference>
<dbReference type="AlphaFoldDB" id="A0A1T2KV70"/>
<gene>
    <name evidence="9" type="ORF">BOW51_05600</name>
</gene>
<dbReference type="GO" id="GO:0009103">
    <property type="term" value="P:lipopolysaccharide biosynthetic process"/>
    <property type="evidence" value="ECO:0007669"/>
    <property type="project" value="UniProtKB-KW"/>
</dbReference>
<dbReference type="InterPro" id="IPR050256">
    <property type="entry name" value="Glycosyltransferase_2"/>
</dbReference>
<organism evidence="9 10">
    <name type="scientific">Solemya velesiana gill symbiont</name>
    <dbReference type="NCBI Taxonomy" id="1918948"/>
    <lineage>
        <taxon>Bacteria</taxon>
        <taxon>Pseudomonadati</taxon>
        <taxon>Pseudomonadota</taxon>
        <taxon>Gammaproteobacteria</taxon>
        <taxon>sulfur-oxidizing symbionts</taxon>
    </lineage>
</organism>
<dbReference type="GO" id="GO:0016757">
    <property type="term" value="F:glycosyltransferase activity"/>
    <property type="evidence" value="ECO:0007669"/>
    <property type="project" value="UniProtKB-KW"/>
</dbReference>
<keyword evidence="10" id="KW-1185">Reference proteome</keyword>
<dbReference type="SUPFAM" id="SSF53448">
    <property type="entry name" value="Nucleotide-diphospho-sugar transferases"/>
    <property type="match status" value="1"/>
</dbReference>
<dbReference type="EMBL" id="MPRJ01000027">
    <property type="protein sequence ID" value="OOZ36747.1"/>
    <property type="molecule type" value="Genomic_DNA"/>
</dbReference>
<dbReference type="Proteomes" id="UP000190896">
    <property type="component" value="Unassembled WGS sequence"/>
</dbReference>
<keyword evidence="1" id="KW-1003">Cell membrane</keyword>
<comment type="caution">
    <text evidence="9">The sequence shown here is derived from an EMBL/GenBank/DDBJ whole genome shotgun (WGS) entry which is preliminary data.</text>
</comment>
<evidence type="ECO:0000256" key="4">
    <source>
        <dbReference type="ARBA" id="ARBA00022692"/>
    </source>
</evidence>
<keyword evidence="4" id="KW-0812">Transmembrane</keyword>
<evidence type="ECO:0000313" key="10">
    <source>
        <dbReference type="Proteomes" id="UP000190896"/>
    </source>
</evidence>
<dbReference type="OrthoDB" id="9811884at2"/>
<keyword evidence="2" id="KW-0328">Glycosyltransferase</keyword>
<dbReference type="Gene3D" id="3.90.550.10">
    <property type="entry name" value="Spore Coat Polysaccharide Biosynthesis Protein SpsA, Chain A"/>
    <property type="match status" value="1"/>
</dbReference>
<evidence type="ECO:0000256" key="5">
    <source>
        <dbReference type="ARBA" id="ARBA00022985"/>
    </source>
</evidence>
<dbReference type="InterPro" id="IPR029044">
    <property type="entry name" value="Nucleotide-diphossugar_trans"/>
</dbReference>
<accession>A0A1T2KV70</accession>
<evidence type="ECO:0000256" key="1">
    <source>
        <dbReference type="ARBA" id="ARBA00022475"/>
    </source>
</evidence>